<dbReference type="EMBL" id="JBFOLJ010000009">
    <property type="protein sequence ID" value="KAL2507673.1"/>
    <property type="molecule type" value="Genomic_DNA"/>
</dbReference>
<organism evidence="3 4">
    <name type="scientific">Forsythia ovata</name>
    <dbReference type="NCBI Taxonomy" id="205694"/>
    <lineage>
        <taxon>Eukaryota</taxon>
        <taxon>Viridiplantae</taxon>
        <taxon>Streptophyta</taxon>
        <taxon>Embryophyta</taxon>
        <taxon>Tracheophyta</taxon>
        <taxon>Spermatophyta</taxon>
        <taxon>Magnoliopsida</taxon>
        <taxon>eudicotyledons</taxon>
        <taxon>Gunneridae</taxon>
        <taxon>Pentapetalae</taxon>
        <taxon>asterids</taxon>
        <taxon>lamiids</taxon>
        <taxon>Lamiales</taxon>
        <taxon>Oleaceae</taxon>
        <taxon>Forsythieae</taxon>
        <taxon>Forsythia</taxon>
    </lineage>
</organism>
<keyword evidence="4" id="KW-1185">Reference proteome</keyword>
<feature type="domain" description="F-box" evidence="2">
    <location>
        <begin position="30"/>
        <end position="59"/>
    </location>
</feature>
<protein>
    <submittedName>
        <fullName evidence="3">WD repeat domain-containing protein</fullName>
    </submittedName>
</protein>
<evidence type="ECO:0000313" key="3">
    <source>
        <dbReference type="EMBL" id="KAL2507673.1"/>
    </source>
</evidence>
<keyword evidence="1" id="KW-1133">Transmembrane helix</keyword>
<dbReference type="InterPro" id="IPR036047">
    <property type="entry name" value="F-box-like_dom_sf"/>
</dbReference>
<gene>
    <name evidence="3" type="ORF">Fot_31320</name>
</gene>
<reference evidence="4" key="1">
    <citation type="submission" date="2024-07" db="EMBL/GenBank/DDBJ databases">
        <title>Two chromosome-level genome assemblies of Korean endemic species Abeliophyllum distichum and Forsythia ovata (Oleaceae).</title>
        <authorList>
            <person name="Jang H."/>
        </authorList>
    </citation>
    <scope>NUCLEOTIDE SEQUENCE [LARGE SCALE GENOMIC DNA]</scope>
</reference>
<sequence>MDPWSSSGPCQLPAKRKRYKPTTVDALGHDVFYMIFALLDLVHLIRCSAVCKSWYFLSHGCNRLPRLPPLFNKNHHGSLEFVGSLSIAGEEVYDICLARPRPPHSLFRRLQIMGERNRVGHGKRGLLWKNGWRGRKVSNQIREGQGCHLRWQPLLASGLKLNSDVAVKKENDFMNVRAVIRDEFGGSYGDIHEEDYGTFYCRMRKRAK</sequence>
<name>A0ABD1T4N1_9LAMI</name>
<feature type="transmembrane region" description="Helical" evidence="1">
    <location>
        <begin position="31"/>
        <end position="57"/>
    </location>
</feature>
<evidence type="ECO:0000259" key="2">
    <source>
        <dbReference type="Pfam" id="PF12937"/>
    </source>
</evidence>
<evidence type="ECO:0000256" key="1">
    <source>
        <dbReference type="SAM" id="Phobius"/>
    </source>
</evidence>
<comment type="caution">
    <text evidence="3">The sequence shown here is derived from an EMBL/GenBank/DDBJ whole genome shotgun (WGS) entry which is preliminary data.</text>
</comment>
<dbReference type="Proteomes" id="UP001604277">
    <property type="component" value="Unassembled WGS sequence"/>
</dbReference>
<proteinExistence type="predicted"/>
<keyword evidence="1" id="KW-0812">Transmembrane</keyword>
<dbReference type="SUPFAM" id="SSF81383">
    <property type="entry name" value="F-box domain"/>
    <property type="match status" value="1"/>
</dbReference>
<keyword evidence="1" id="KW-0472">Membrane</keyword>
<accession>A0ABD1T4N1</accession>
<evidence type="ECO:0000313" key="4">
    <source>
        <dbReference type="Proteomes" id="UP001604277"/>
    </source>
</evidence>
<dbReference type="Pfam" id="PF12937">
    <property type="entry name" value="F-box-like"/>
    <property type="match status" value="1"/>
</dbReference>
<dbReference type="InterPro" id="IPR001810">
    <property type="entry name" value="F-box_dom"/>
</dbReference>
<dbReference type="Gene3D" id="1.20.1280.50">
    <property type="match status" value="1"/>
</dbReference>
<dbReference type="AlphaFoldDB" id="A0ABD1T4N1"/>